<evidence type="ECO:0000313" key="3">
    <source>
        <dbReference type="Proteomes" id="UP000249254"/>
    </source>
</evidence>
<comment type="caution">
    <text evidence="2">The sequence shown here is derived from an EMBL/GenBank/DDBJ whole genome shotgun (WGS) entry which is preliminary data.</text>
</comment>
<accession>A0A328AG94</accession>
<organism evidence="2 3">
    <name type="scientific">Phenylobacterium soli</name>
    <dbReference type="NCBI Taxonomy" id="2170551"/>
    <lineage>
        <taxon>Bacteria</taxon>
        <taxon>Pseudomonadati</taxon>
        <taxon>Pseudomonadota</taxon>
        <taxon>Alphaproteobacteria</taxon>
        <taxon>Caulobacterales</taxon>
        <taxon>Caulobacteraceae</taxon>
        <taxon>Phenylobacterium</taxon>
    </lineage>
</organism>
<name>A0A328AG94_9CAUL</name>
<evidence type="ECO:0000256" key="1">
    <source>
        <dbReference type="SAM" id="SignalP"/>
    </source>
</evidence>
<feature type="signal peptide" evidence="1">
    <location>
        <begin position="1"/>
        <end position="19"/>
    </location>
</feature>
<sequence>MISGLLAAALVLAPQFAAAPSVALAQPAKLQSPAKPTSTAKAAATRNIACPATIAATVGIPTGFARYDNNGPGLKLIGMRVDGGQMSCQYGSVYLTMPAAKNCTRGPGAWDQQGNCYFPPPGTWFGSDPTCYATCE</sequence>
<proteinExistence type="predicted"/>
<keyword evidence="1" id="KW-0732">Signal</keyword>
<dbReference type="EMBL" id="QFYQ01000001">
    <property type="protein sequence ID" value="RAK53679.1"/>
    <property type="molecule type" value="Genomic_DNA"/>
</dbReference>
<keyword evidence="3" id="KW-1185">Reference proteome</keyword>
<feature type="chain" id="PRO_5016264313" evidence="1">
    <location>
        <begin position="20"/>
        <end position="136"/>
    </location>
</feature>
<reference evidence="3" key="1">
    <citation type="submission" date="2018-05" db="EMBL/GenBank/DDBJ databases">
        <authorList>
            <person name="Li X."/>
        </authorList>
    </citation>
    <scope>NUCLEOTIDE SEQUENCE [LARGE SCALE GENOMIC DNA]</scope>
    <source>
        <strain evidence="3">LX32</strain>
    </source>
</reference>
<dbReference type="AlphaFoldDB" id="A0A328AG94"/>
<protein>
    <submittedName>
        <fullName evidence="2">Uncharacterized protein</fullName>
    </submittedName>
</protein>
<evidence type="ECO:0000313" key="2">
    <source>
        <dbReference type="EMBL" id="RAK53679.1"/>
    </source>
</evidence>
<gene>
    <name evidence="2" type="ORF">DJ017_03620</name>
</gene>
<dbReference type="Proteomes" id="UP000249254">
    <property type="component" value="Unassembled WGS sequence"/>
</dbReference>